<dbReference type="InterPro" id="IPR020821">
    <property type="entry name" value="ENPP1-3/EXOG-like_nuc-like"/>
</dbReference>
<dbReference type="GO" id="GO:0004519">
    <property type="term" value="F:endonuclease activity"/>
    <property type="evidence" value="ECO:0007669"/>
    <property type="project" value="TreeGrafter"/>
</dbReference>
<dbReference type="Proteomes" id="UP000321935">
    <property type="component" value="Unassembled WGS sequence"/>
</dbReference>
<dbReference type="SUPFAM" id="SSF50494">
    <property type="entry name" value="Trypsin-like serine proteases"/>
    <property type="match status" value="1"/>
</dbReference>
<keyword evidence="2" id="KW-0479">Metal-binding</keyword>
<dbReference type="InterPro" id="IPR043504">
    <property type="entry name" value="Peptidase_S1_PA_chymotrypsin"/>
</dbReference>
<dbReference type="InterPro" id="IPR044925">
    <property type="entry name" value="His-Me_finger_sf"/>
</dbReference>
<dbReference type="GO" id="GO:0046872">
    <property type="term" value="F:metal ion binding"/>
    <property type="evidence" value="ECO:0007669"/>
    <property type="project" value="UniProtKB-KW"/>
</dbReference>
<dbReference type="Gene3D" id="3.40.570.10">
    <property type="entry name" value="Extracellular Endonuclease, subunit A"/>
    <property type="match status" value="1"/>
</dbReference>
<dbReference type="InterPro" id="IPR009003">
    <property type="entry name" value="Peptidase_S1_PA"/>
</dbReference>
<feature type="domain" description="DNA/RNA non-specific endonuclease/pyrophosphatase/phosphodiesterase" evidence="5">
    <location>
        <begin position="459"/>
        <end position="696"/>
    </location>
</feature>
<dbReference type="Gene3D" id="2.40.10.10">
    <property type="entry name" value="Trypsin-like serine proteases"/>
    <property type="match status" value="2"/>
</dbReference>
<protein>
    <recommendedName>
        <fullName evidence="8">Serine protease</fullName>
    </recommendedName>
</protein>
<dbReference type="SMART" id="SM00477">
    <property type="entry name" value="NUC"/>
    <property type="match status" value="1"/>
</dbReference>
<dbReference type="PANTHER" id="PTHR13966:SF5">
    <property type="entry name" value="ENDONUCLEASE G, MITOCHONDRIAL"/>
    <property type="match status" value="1"/>
</dbReference>
<dbReference type="EMBL" id="VORW01000002">
    <property type="protein sequence ID" value="TXE13464.1"/>
    <property type="molecule type" value="Genomic_DNA"/>
</dbReference>
<name>A0A5C7AZ65_9BACT</name>
<evidence type="ECO:0000256" key="3">
    <source>
        <dbReference type="SAM" id="MobiDB-lite"/>
    </source>
</evidence>
<dbReference type="Pfam" id="PF13365">
    <property type="entry name" value="Trypsin_2"/>
    <property type="match status" value="1"/>
</dbReference>
<accession>A0A5C7AZ65</accession>
<organism evidence="6 7">
    <name type="scientific">Algoriphagus aquimarinus</name>
    <dbReference type="NCBI Taxonomy" id="237018"/>
    <lineage>
        <taxon>Bacteria</taxon>
        <taxon>Pseudomonadati</taxon>
        <taxon>Bacteroidota</taxon>
        <taxon>Cytophagia</taxon>
        <taxon>Cytophagales</taxon>
        <taxon>Cyclobacteriaceae</taxon>
        <taxon>Algoriphagus</taxon>
    </lineage>
</organism>
<dbReference type="PANTHER" id="PTHR13966">
    <property type="entry name" value="ENDONUCLEASE RELATED"/>
    <property type="match status" value="1"/>
</dbReference>
<sequence length="717" mass="81365">MKLNRIENFVKPYAKAYAPDFIYKMKKEVNEQKINDLVSKDRIDLREKQVIAREGMSRTATERILGLNDLVDINYFFRGIEASRSVCRIILRDVSLREVGYATGFKISPSLLITNFHVFESEQWARNAIIEFNFELNSNGNPKPTTRFSLSPDRFFVNNKNLDYAIVAINPTSVFGLEELKDFGFLRLNPKLGKINKGEYATIIQHPGGQSKQLAIRENQIINDIVDDDFTLMYYSDTAQGSSGAPVFNDSWQVVALHFTGVPRKDENGNWLLKNGSIATGLDDDADVDWISNSGIRTSKIVNSFIELEIKGDLSLRQEFIDASNGEILSELRKSEPSDNSNHLQSAIPKSSNSDEGYIDANLNQLLFQKAINIPLIFSLHLGDIIPPFNSISLPKQSTIDQLPSVSFGLEAKKKPFYDLDYSNRKGYDPNFLGVDVPIPKVLNSDNLSKMVNGDYYIPYHKFTIVNNKQRKLALFTASNIDGSSAAKNPDPDKVYSRDALAGLTKSDTEEWFIDPRIPQADQLSDEFYNKDRMAFDKGHLVRRDDVAWGKDYLEVRYSNGDTFHITNCSPQVKDFNRSNLGGRWGMLENTILNQAKYEKLSVFSGPILYKSDPIFKGVNFQNSVEIKIPKAYWKIIIALSENGILQSFAFLLSQDLSQVQFEFDLEKQWKGYMVSISYLENLIGNIKFDPIVNNADQFESETGVFVLNQSQFETLK</sequence>
<dbReference type="InterPro" id="IPR044929">
    <property type="entry name" value="DNA/RNA_non-sp_Endonuclease_sf"/>
</dbReference>
<evidence type="ECO:0000313" key="6">
    <source>
        <dbReference type="EMBL" id="TXE13464.1"/>
    </source>
</evidence>
<dbReference type="GO" id="GO:0003676">
    <property type="term" value="F:nucleic acid binding"/>
    <property type="evidence" value="ECO:0007669"/>
    <property type="project" value="InterPro"/>
</dbReference>
<dbReference type="GO" id="GO:0016787">
    <property type="term" value="F:hydrolase activity"/>
    <property type="evidence" value="ECO:0007669"/>
    <property type="project" value="InterPro"/>
</dbReference>
<evidence type="ECO:0000256" key="1">
    <source>
        <dbReference type="PIRSR" id="PIRSR640255-1"/>
    </source>
</evidence>
<dbReference type="SMART" id="SM00892">
    <property type="entry name" value="Endonuclease_NS"/>
    <property type="match status" value="1"/>
</dbReference>
<feature type="compositionally biased region" description="Polar residues" evidence="3">
    <location>
        <begin position="338"/>
        <end position="353"/>
    </location>
</feature>
<feature type="binding site" evidence="2">
    <location>
        <position position="577"/>
    </location>
    <ligand>
        <name>Mg(2+)</name>
        <dbReference type="ChEBI" id="CHEBI:18420"/>
        <note>catalytic</note>
    </ligand>
</feature>
<dbReference type="OrthoDB" id="9770276at2"/>
<dbReference type="Pfam" id="PF01223">
    <property type="entry name" value="Endonuclease_NS"/>
    <property type="match status" value="1"/>
</dbReference>
<reference evidence="6 7" key="1">
    <citation type="submission" date="2019-08" db="EMBL/GenBank/DDBJ databases">
        <title>Genomes sequence of Algoriphagus aquimarinus ACAM450.</title>
        <authorList>
            <person name="Bowman J.P."/>
        </authorList>
    </citation>
    <scope>NUCLEOTIDE SEQUENCE [LARGE SCALE GENOMIC DNA]</scope>
    <source>
        <strain evidence="6 7">ACAM 450</strain>
    </source>
</reference>
<dbReference type="InterPro" id="IPR040255">
    <property type="entry name" value="Non-specific_endonuclease"/>
</dbReference>
<dbReference type="InterPro" id="IPR001604">
    <property type="entry name" value="Endo_G_ENPP1-like_dom"/>
</dbReference>
<feature type="active site" description="Proton acceptor" evidence="1">
    <location>
        <position position="540"/>
    </location>
</feature>
<evidence type="ECO:0000313" key="7">
    <source>
        <dbReference type="Proteomes" id="UP000321935"/>
    </source>
</evidence>
<dbReference type="AlphaFoldDB" id="A0A5C7AZ65"/>
<dbReference type="RefSeq" id="WP_146915593.1">
    <property type="nucleotide sequence ID" value="NZ_VORW01000002.1"/>
</dbReference>
<comment type="caution">
    <text evidence="6">The sequence shown here is derived from an EMBL/GenBank/DDBJ whole genome shotgun (WGS) entry which is preliminary data.</text>
</comment>
<gene>
    <name evidence="6" type="ORF">ESV85_05685</name>
</gene>
<evidence type="ECO:0000259" key="5">
    <source>
        <dbReference type="SMART" id="SM00892"/>
    </source>
</evidence>
<feature type="domain" description="ENPP1-3/EXOG-like endonuclease/phosphodiesterase" evidence="4">
    <location>
        <begin position="460"/>
        <end position="695"/>
    </location>
</feature>
<dbReference type="SUPFAM" id="SSF54060">
    <property type="entry name" value="His-Me finger endonucleases"/>
    <property type="match status" value="1"/>
</dbReference>
<evidence type="ECO:0008006" key="8">
    <source>
        <dbReference type="Google" id="ProtNLM"/>
    </source>
</evidence>
<evidence type="ECO:0000259" key="4">
    <source>
        <dbReference type="SMART" id="SM00477"/>
    </source>
</evidence>
<proteinExistence type="predicted"/>
<evidence type="ECO:0000256" key="2">
    <source>
        <dbReference type="PIRSR" id="PIRSR640255-2"/>
    </source>
</evidence>
<feature type="region of interest" description="Disordered" evidence="3">
    <location>
        <begin position="334"/>
        <end position="353"/>
    </location>
</feature>